<dbReference type="GO" id="GO:0018996">
    <property type="term" value="P:molting cycle, collagen and cuticulin-based cuticle"/>
    <property type="evidence" value="ECO:0007669"/>
    <property type="project" value="InterPro"/>
</dbReference>
<evidence type="ECO:0000256" key="4">
    <source>
        <dbReference type="ARBA" id="ARBA00022536"/>
    </source>
</evidence>
<dbReference type="InterPro" id="IPR003582">
    <property type="entry name" value="ShKT_dom"/>
</dbReference>
<dbReference type="GO" id="GO:0004222">
    <property type="term" value="F:metalloendopeptidase activity"/>
    <property type="evidence" value="ECO:0007669"/>
    <property type="project" value="UniProtKB-UniRule"/>
</dbReference>
<dbReference type="PROSITE" id="PS01180">
    <property type="entry name" value="CUB"/>
    <property type="match status" value="1"/>
</dbReference>
<dbReference type="SUPFAM" id="SSF55486">
    <property type="entry name" value="Metalloproteases ('zincins'), catalytic domain"/>
    <property type="match status" value="1"/>
</dbReference>
<dbReference type="Gene3D" id="3.40.390.10">
    <property type="entry name" value="Collagenase (Catalytic Domain)"/>
    <property type="match status" value="1"/>
</dbReference>
<evidence type="ECO:0000259" key="18">
    <source>
        <dbReference type="PROSITE" id="PS01180"/>
    </source>
</evidence>
<dbReference type="GO" id="GO:0006508">
    <property type="term" value="P:proteolysis"/>
    <property type="evidence" value="ECO:0007669"/>
    <property type="project" value="UniProtKB-KW"/>
</dbReference>
<dbReference type="InterPro" id="IPR024079">
    <property type="entry name" value="MetalloPept_cat_dom_sf"/>
</dbReference>
<dbReference type="PANTHER" id="PTHR10127:SF793">
    <property type="entry name" value="ZINC METALLOPROTEINASE NAS-31"/>
    <property type="match status" value="1"/>
</dbReference>
<evidence type="ECO:0000256" key="9">
    <source>
        <dbReference type="ARBA" id="ARBA00023049"/>
    </source>
</evidence>
<evidence type="ECO:0000256" key="5">
    <source>
        <dbReference type="ARBA" id="ARBA00022670"/>
    </source>
</evidence>
<dbReference type="GO" id="GO:0005576">
    <property type="term" value="C:extracellular region"/>
    <property type="evidence" value="ECO:0007669"/>
    <property type="project" value="UniProtKB-SubCell"/>
</dbReference>
<dbReference type="InterPro" id="IPR001506">
    <property type="entry name" value="Peptidase_M12A"/>
</dbReference>
<name>A0A0R3PNW0_ANGCS</name>
<dbReference type="InterPro" id="IPR000742">
    <property type="entry name" value="EGF"/>
</dbReference>
<dbReference type="PROSITE" id="PS01186">
    <property type="entry name" value="EGF_2"/>
    <property type="match status" value="1"/>
</dbReference>
<feature type="binding site" evidence="15">
    <location>
        <position position="196"/>
    </location>
    <ligand>
        <name>Zn(2+)</name>
        <dbReference type="ChEBI" id="CHEBI:29105"/>
        <note>catalytic</note>
    </ligand>
</feature>
<dbReference type="InterPro" id="IPR035914">
    <property type="entry name" value="Sperma_CUB_dom_sf"/>
</dbReference>
<keyword evidence="9 15" id="KW-0482">Metalloprotease</keyword>
<dbReference type="SUPFAM" id="SSF49854">
    <property type="entry name" value="Spermadhesin, CUB domain"/>
    <property type="match status" value="1"/>
</dbReference>
<dbReference type="InterPro" id="IPR017050">
    <property type="entry name" value="Metallopeptidase_nem"/>
</dbReference>
<dbReference type="PANTHER" id="PTHR10127">
    <property type="entry name" value="DISCOIDIN, CUB, EGF, LAMININ , AND ZINC METALLOPROTEASE DOMAIN CONTAINING"/>
    <property type="match status" value="1"/>
</dbReference>
<dbReference type="PIRSF" id="PIRSF036365">
    <property type="entry name" value="Astacin_nematoda"/>
    <property type="match status" value="1"/>
</dbReference>
<comment type="cofactor">
    <cofactor evidence="15 16">
        <name>Zn(2+)</name>
        <dbReference type="ChEBI" id="CHEBI:29105"/>
    </cofactor>
    <text evidence="15 16">Binds 1 zinc ion per subunit.</text>
</comment>
<dbReference type="Pfam" id="PF01400">
    <property type="entry name" value="Astacin"/>
    <property type="match status" value="1"/>
</dbReference>
<dbReference type="STRING" id="334426.A0A0R3PNW0"/>
<feature type="region of interest" description="Disordered" evidence="17">
    <location>
        <begin position="1"/>
        <end position="40"/>
    </location>
</feature>
<feature type="domain" description="CUB" evidence="18">
    <location>
        <begin position="316"/>
        <end position="442"/>
    </location>
</feature>
<dbReference type="Pfam" id="PF01549">
    <property type="entry name" value="ShK"/>
    <property type="match status" value="1"/>
</dbReference>
<evidence type="ECO:0000256" key="7">
    <source>
        <dbReference type="ARBA" id="ARBA00022801"/>
    </source>
</evidence>
<dbReference type="WBParaSite" id="ACOC_0000680601-mRNA-1">
    <property type="protein sequence ID" value="ACOC_0000680601-mRNA-1"/>
    <property type="gene ID" value="ACOC_0000680601"/>
</dbReference>
<keyword evidence="3 13" id="KW-0964">Secreted</keyword>
<accession>A0A0R3PNW0</accession>
<dbReference type="AlphaFoldDB" id="A0A0R3PNW0"/>
<keyword evidence="10" id="KW-0865">Zymogen</keyword>
<sequence length="523" mass="59633">MRAESSANKKSFEEKPQEEYQLLKDEPNATDTKIPGQLDDVEEEIKEKLATFSPEEYPGMKYKEGKGSELNGGTTEEITENGKDYTPFFEGDIILTKSLRSSDSECCVTLDEDEIMYDEEHGETERVKRQVHRNVTRLWPNGLVYYSFGANATPDMVIVYDWLECATHIGRIGGAQSLYLGQLCDTIGRTAHEIGHTLGFFHTQSRPDRDNYIKIISKNIRNEQKFIDRQLISSNNNEPVIIPQPDGRYLQTLGSPMISFYDKLAINLHYKCFDKCSDKHWKKCQNGGFPHPRECWRCVCPSGYGGRYCNERPGGCGKTLYAKTWFNRLVDTVGREDYHPDKPHDEFIMCNYWIKAQAGSTIEMRFDNYSRDGYSDGCVNSGVEIKTGNDTRLTGYRLCDDRSAGMSFNSTRNIVPVITYNRFSPKTTVLSYRIGNVNFLGSDSMPLKLLNTITRFITVSSDATKCKDSAMYVSFPTKSFPFHSSKSRVCFRCSVLLRLKPCTFSTTDGFRRKYCPKSCGFCL</sequence>
<dbReference type="SMART" id="SM00235">
    <property type="entry name" value="ZnMc"/>
    <property type="match status" value="1"/>
</dbReference>
<keyword evidence="21" id="KW-1185">Reference proteome</keyword>
<evidence type="ECO:0000256" key="16">
    <source>
        <dbReference type="RuleBase" id="RU361183"/>
    </source>
</evidence>
<feature type="binding site" evidence="15">
    <location>
        <position position="192"/>
    </location>
    <ligand>
        <name>Zn(2+)</name>
        <dbReference type="ChEBI" id="CHEBI:29105"/>
        <note>catalytic</note>
    </ligand>
</feature>
<protein>
    <recommendedName>
        <fullName evidence="13">Zinc metalloproteinase</fullName>
    </recommendedName>
</protein>
<evidence type="ECO:0000259" key="19">
    <source>
        <dbReference type="PROSITE" id="PS51864"/>
    </source>
</evidence>
<reference evidence="20 21" key="2">
    <citation type="submission" date="2018-11" db="EMBL/GenBank/DDBJ databases">
        <authorList>
            <consortium name="Pathogen Informatics"/>
        </authorList>
    </citation>
    <scope>NUCLEOTIDE SEQUENCE [LARGE SCALE GENOMIC DNA]</scope>
    <source>
        <strain evidence="20 21">Costa Rica</strain>
    </source>
</reference>
<keyword evidence="4" id="KW-0245">EGF-like domain</keyword>
<feature type="domain" description="Peptidase M12A" evidence="19">
    <location>
        <begin position="168"/>
        <end position="277"/>
    </location>
</feature>
<dbReference type="OrthoDB" id="5786116at2759"/>
<evidence type="ECO:0000256" key="17">
    <source>
        <dbReference type="SAM" id="MobiDB-lite"/>
    </source>
</evidence>
<evidence type="ECO:0000313" key="22">
    <source>
        <dbReference type="WBParaSite" id="ACOC_0000680601-mRNA-1"/>
    </source>
</evidence>
<evidence type="ECO:0000256" key="14">
    <source>
        <dbReference type="PROSITE-ProRule" id="PRU00059"/>
    </source>
</evidence>
<keyword evidence="12" id="KW-0325">Glycoprotein</keyword>
<dbReference type="PRINTS" id="PR00480">
    <property type="entry name" value="ASTACIN"/>
</dbReference>
<keyword evidence="6 15" id="KW-0479">Metal-binding</keyword>
<dbReference type="GO" id="GO:0008270">
    <property type="term" value="F:zinc ion binding"/>
    <property type="evidence" value="ECO:0007669"/>
    <property type="project" value="UniProtKB-UniRule"/>
</dbReference>
<evidence type="ECO:0000256" key="6">
    <source>
        <dbReference type="ARBA" id="ARBA00022723"/>
    </source>
</evidence>
<reference evidence="22" key="1">
    <citation type="submission" date="2017-02" db="UniProtKB">
        <authorList>
            <consortium name="WormBaseParasite"/>
        </authorList>
    </citation>
    <scope>IDENTIFICATION</scope>
</reference>
<feature type="binding site" evidence="15">
    <location>
        <position position="202"/>
    </location>
    <ligand>
        <name>Zn(2+)</name>
        <dbReference type="ChEBI" id="CHEBI:29105"/>
        <note>catalytic</note>
    </ligand>
</feature>
<gene>
    <name evidence="20" type="ORF">ACOC_LOCUS6807</name>
</gene>
<evidence type="ECO:0000256" key="13">
    <source>
        <dbReference type="PIRNR" id="PIRNR036365"/>
    </source>
</evidence>
<feature type="active site" evidence="15">
    <location>
        <position position="193"/>
    </location>
</feature>
<evidence type="ECO:0000256" key="11">
    <source>
        <dbReference type="ARBA" id="ARBA00023157"/>
    </source>
</evidence>
<dbReference type="Proteomes" id="UP000267027">
    <property type="component" value="Unassembled WGS sequence"/>
</dbReference>
<dbReference type="InterPro" id="IPR006026">
    <property type="entry name" value="Peptidase_Metallo"/>
</dbReference>
<dbReference type="InterPro" id="IPR000859">
    <property type="entry name" value="CUB_dom"/>
</dbReference>
<evidence type="ECO:0000256" key="10">
    <source>
        <dbReference type="ARBA" id="ARBA00023145"/>
    </source>
</evidence>
<evidence type="ECO:0000313" key="21">
    <source>
        <dbReference type="Proteomes" id="UP000267027"/>
    </source>
</evidence>
<organism evidence="22">
    <name type="scientific">Angiostrongylus costaricensis</name>
    <name type="common">Nematode worm</name>
    <dbReference type="NCBI Taxonomy" id="334426"/>
    <lineage>
        <taxon>Eukaryota</taxon>
        <taxon>Metazoa</taxon>
        <taxon>Ecdysozoa</taxon>
        <taxon>Nematoda</taxon>
        <taxon>Chromadorea</taxon>
        <taxon>Rhabditida</taxon>
        <taxon>Rhabditina</taxon>
        <taxon>Rhabditomorpha</taxon>
        <taxon>Strongyloidea</taxon>
        <taxon>Metastrongylidae</taxon>
        <taxon>Angiostrongylus</taxon>
    </lineage>
</organism>
<proteinExistence type="predicted"/>
<comment type="function">
    <text evidence="1">Metalloprotease.</text>
</comment>
<comment type="subcellular location">
    <subcellularLocation>
        <location evidence="2 13">Secreted</location>
    </subcellularLocation>
</comment>
<keyword evidence="5 15" id="KW-0645">Protease</keyword>
<evidence type="ECO:0000256" key="15">
    <source>
        <dbReference type="PROSITE-ProRule" id="PRU01211"/>
    </source>
</evidence>
<dbReference type="PROSITE" id="PS51864">
    <property type="entry name" value="ASTACIN"/>
    <property type="match status" value="1"/>
</dbReference>
<evidence type="ECO:0000256" key="2">
    <source>
        <dbReference type="ARBA" id="ARBA00004613"/>
    </source>
</evidence>
<evidence type="ECO:0000256" key="1">
    <source>
        <dbReference type="ARBA" id="ARBA00002657"/>
    </source>
</evidence>
<evidence type="ECO:0000256" key="12">
    <source>
        <dbReference type="ARBA" id="ARBA00023180"/>
    </source>
</evidence>
<evidence type="ECO:0000313" key="20">
    <source>
        <dbReference type="EMBL" id="VDM58392.1"/>
    </source>
</evidence>
<keyword evidence="8 15" id="KW-0862">Zinc</keyword>
<evidence type="ECO:0000256" key="8">
    <source>
        <dbReference type="ARBA" id="ARBA00022833"/>
    </source>
</evidence>
<keyword evidence="7 15" id="KW-0378">Hydrolase</keyword>
<comment type="caution">
    <text evidence="14">Lacks conserved residue(s) required for the propagation of feature annotation.</text>
</comment>
<dbReference type="EMBL" id="UYYA01003979">
    <property type="protein sequence ID" value="VDM58392.1"/>
    <property type="molecule type" value="Genomic_DNA"/>
</dbReference>
<evidence type="ECO:0000256" key="3">
    <source>
        <dbReference type="ARBA" id="ARBA00022525"/>
    </source>
</evidence>
<feature type="compositionally biased region" description="Basic and acidic residues" evidence="17">
    <location>
        <begin position="10"/>
        <end position="27"/>
    </location>
</feature>
<keyword evidence="11" id="KW-1015">Disulfide bond</keyword>